<keyword evidence="2" id="KW-1185">Reference proteome</keyword>
<sequence>MTGKRGDELGVELGRLWYAGTHDLPAVAEDYWDASTNVPSLVSAQCARGGGLGADPGASIDDYSSRIYQMLLGTRTSVALVGEALVWIADEYAKTDASCRASFESTKTEMEAVGDGS</sequence>
<name>A0ABR6U8F5_9ACTN</name>
<gene>
    <name evidence="1" type="ORF">H7344_10210</name>
</gene>
<protein>
    <submittedName>
        <fullName evidence="1">Uncharacterized protein</fullName>
    </submittedName>
</protein>
<reference evidence="1 2" key="1">
    <citation type="submission" date="2020-08" db="EMBL/GenBank/DDBJ databases">
        <title>novel species in genus Nocardioides.</title>
        <authorList>
            <person name="Zhang G."/>
        </authorList>
    </citation>
    <scope>NUCLEOTIDE SEQUENCE [LARGE SCALE GENOMIC DNA]</scope>
    <source>
        <strain evidence="1 2">SC8A-24</strain>
    </source>
</reference>
<dbReference type="EMBL" id="JACMYC010000005">
    <property type="protein sequence ID" value="MBC2960665.1"/>
    <property type="molecule type" value="Genomic_DNA"/>
</dbReference>
<proteinExistence type="predicted"/>
<evidence type="ECO:0000313" key="1">
    <source>
        <dbReference type="EMBL" id="MBC2960665.1"/>
    </source>
</evidence>
<dbReference type="Proteomes" id="UP000604001">
    <property type="component" value="Unassembled WGS sequence"/>
</dbReference>
<evidence type="ECO:0000313" key="2">
    <source>
        <dbReference type="Proteomes" id="UP000604001"/>
    </source>
</evidence>
<accession>A0ABR6U8F5</accession>
<comment type="caution">
    <text evidence="1">The sequence shown here is derived from an EMBL/GenBank/DDBJ whole genome shotgun (WGS) entry which is preliminary data.</text>
</comment>
<dbReference type="RefSeq" id="WP_186345941.1">
    <property type="nucleotide sequence ID" value="NZ_BMMR01000007.1"/>
</dbReference>
<organism evidence="1 2">
    <name type="scientific">Nocardioides deserti</name>
    <dbReference type="NCBI Taxonomy" id="1588644"/>
    <lineage>
        <taxon>Bacteria</taxon>
        <taxon>Bacillati</taxon>
        <taxon>Actinomycetota</taxon>
        <taxon>Actinomycetes</taxon>
        <taxon>Propionibacteriales</taxon>
        <taxon>Nocardioidaceae</taxon>
        <taxon>Nocardioides</taxon>
    </lineage>
</organism>